<dbReference type="SUPFAM" id="SSF46955">
    <property type="entry name" value="Putative DNA-binding domain"/>
    <property type="match status" value="1"/>
</dbReference>
<dbReference type="PANTHER" id="PTHR30204:SF67">
    <property type="entry name" value="HTH-TYPE TRANSCRIPTIONAL REGULATOR MLRA-RELATED"/>
    <property type="match status" value="1"/>
</dbReference>
<dbReference type="SMART" id="SM00422">
    <property type="entry name" value="HTH_MERR"/>
    <property type="match status" value="1"/>
</dbReference>
<evidence type="ECO:0000313" key="5">
    <source>
        <dbReference type="EMBL" id="MDD1779636.1"/>
    </source>
</evidence>
<dbReference type="InterPro" id="IPR047057">
    <property type="entry name" value="MerR_fam"/>
</dbReference>
<dbReference type="EMBL" id="JAJUBB010000001">
    <property type="protein sequence ID" value="MDD1779636.1"/>
    <property type="molecule type" value="Genomic_DNA"/>
</dbReference>
<evidence type="ECO:0000259" key="4">
    <source>
        <dbReference type="PROSITE" id="PS50937"/>
    </source>
</evidence>
<feature type="domain" description="HTH merR-type" evidence="4">
    <location>
        <begin position="7"/>
        <end position="76"/>
    </location>
</feature>
<evidence type="ECO:0000256" key="1">
    <source>
        <dbReference type="ARBA" id="ARBA00023015"/>
    </source>
</evidence>
<evidence type="ECO:0000256" key="2">
    <source>
        <dbReference type="ARBA" id="ARBA00023125"/>
    </source>
</evidence>
<dbReference type="PROSITE" id="PS00552">
    <property type="entry name" value="HTH_MERR_1"/>
    <property type="match status" value="1"/>
</dbReference>
<comment type="caution">
    <text evidence="5">The sequence shown here is derived from an EMBL/GenBank/DDBJ whole genome shotgun (WGS) entry which is preliminary data.</text>
</comment>
<dbReference type="PROSITE" id="PS50937">
    <property type="entry name" value="HTH_MERR_2"/>
    <property type="match status" value="1"/>
</dbReference>
<dbReference type="Gene3D" id="1.10.1660.10">
    <property type="match status" value="1"/>
</dbReference>
<accession>A0ABT5QF90</accession>
<sequence length="285" mass="31861">MAYEETLLTIGEVSDLTGVNSVTLRAWQRRYGLLKPQRTPKGHRLYTSGDVSRIRDILNWLDKGVAVSQVKALLETQTGVHEEVEQPDTEYVAVQNALMSLHATALTKQLLDLTKHYPIRVLEKRIFDPLDDWLLRQKSPAMKPYISLWQTALRNTLAYLAFDNAKGKNTRWCWLVGLDENPGYSIYVKALKLQLEGYSVTVLEGVNSGISGLYVSLIDQSVEQLVVFSDQALSASCRKELEEIMGKGMLSMVIAGKCTVIHPELLPASTPKLHGGDHSHKGETQ</sequence>
<reference evidence="5" key="1">
    <citation type="submission" date="2021-12" db="EMBL/GenBank/DDBJ databases">
        <title>Enterovibrio ZSDZ35 sp. nov. and Enterovibrio ZSDZ42 sp. nov., isolated from coastal seawater in Qingdao.</title>
        <authorList>
            <person name="Zhang P."/>
        </authorList>
    </citation>
    <scope>NUCLEOTIDE SEQUENCE</scope>
    <source>
        <strain evidence="5">ZSDZ35</strain>
    </source>
</reference>
<dbReference type="Proteomes" id="UP001149821">
    <property type="component" value="Unassembled WGS sequence"/>
</dbReference>
<gene>
    <name evidence="5" type="ORF">LRP49_00380</name>
</gene>
<organism evidence="5 6">
    <name type="scientific">Enterovibrio qingdaonensis</name>
    <dbReference type="NCBI Taxonomy" id="2899818"/>
    <lineage>
        <taxon>Bacteria</taxon>
        <taxon>Pseudomonadati</taxon>
        <taxon>Pseudomonadota</taxon>
        <taxon>Gammaproteobacteria</taxon>
        <taxon>Vibrionales</taxon>
        <taxon>Vibrionaceae</taxon>
        <taxon>Enterovibrio</taxon>
    </lineage>
</organism>
<dbReference type="InterPro" id="IPR000551">
    <property type="entry name" value="MerR-type_HTH_dom"/>
</dbReference>
<keyword evidence="6" id="KW-1185">Reference proteome</keyword>
<dbReference type="PANTHER" id="PTHR30204">
    <property type="entry name" value="REDOX-CYCLING DRUG-SENSING TRANSCRIPTIONAL ACTIVATOR SOXR"/>
    <property type="match status" value="1"/>
</dbReference>
<dbReference type="RefSeq" id="WP_274139429.1">
    <property type="nucleotide sequence ID" value="NZ_JAJUBB010000001.1"/>
</dbReference>
<dbReference type="CDD" id="cd01104">
    <property type="entry name" value="HTH_MlrA-CarA"/>
    <property type="match status" value="1"/>
</dbReference>
<evidence type="ECO:0000313" key="6">
    <source>
        <dbReference type="Proteomes" id="UP001149821"/>
    </source>
</evidence>
<keyword evidence="1" id="KW-0805">Transcription regulation</keyword>
<evidence type="ECO:0000256" key="3">
    <source>
        <dbReference type="ARBA" id="ARBA00023163"/>
    </source>
</evidence>
<name>A0ABT5QF90_9GAMM</name>
<dbReference type="Pfam" id="PF13411">
    <property type="entry name" value="MerR_1"/>
    <property type="match status" value="1"/>
</dbReference>
<proteinExistence type="predicted"/>
<protein>
    <submittedName>
        <fullName evidence="5">MerR family transcriptional regulator</fullName>
    </submittedName>
</protein>
<keyword evidence="3" id="KW-0804">Transcription</keyword>
<keyword evidence="2" id="KW-0238">DNA-binding</keyword>
<dbReference type="InterPro" id="IPR009061">
    <property type="entry name" value="DNA-bd_dom_put_sf"/>
</dbReference>